<accession>A0A174LNW4</accession>
<sequence length="316" mass="36620">MENFILNRINLTVNNYKIARMELRNDGDLLNHFASLVFSHYESEIPVERIKEIRKYIKAATPRLSIFRGDVLYLISILIASLDKSIEEELIQNMFDYMNILEEKFVEGAHLALTAYVLARYGRDKDKEVLVQKMLDTYYVLKEKYYNITQDDDYLVCALWALNDIEPDVINDFVENVFEHIADANIRSKNGIQGLANAILLNGSSGHMYRSVEFIQQLEKRNIKIANQFLPLIGILYNINPRRNVDLVEGVIEELCDQESEYEYYIDKGFRTIIAISIIAFCNNSENKVYIDELLAHGILSFINSKNKGMFSEVLN</sequence>
<evidence type="ECO:0000313" key="2">
    <source>
        <dbReference type="Proteomes" id="UP000095594"/>
    </source>
</evidence>
<dbReference type="Pfam" id="PF13170">
    <property type="entry name" value="DUF4003"/>
    <property type="match status" value="1"/>
</dbReference>
<proteinExistence type="predicted"/>
<evidence type="ECO:0008006" key="3">
    <source>
        <dbReference type="Google" id="ProtNLM"/>
    </source>
</evidence>
<dbReference type="RefSeq" id="WP_055268395.1">
    <property type="nucleotide sequence ID" value="NZ_CABIXQ010000035.1"/>
</dbReference>
<reference evidence="1 2" key="1">
    <citation type="submission" date="2015-09" db="EMBL/GenBank/DDBJ databases">
        <authorList>
            <consortium name="Pathogen Informatics"/>
        </authorList>
    </citation>
    <scope>NUCLEOTIDE SEQUENCE [LARGE SCALE GENOMIC DNA]</scope>
    <source>
        <strain evidence="1 2">2789STDY5834856</strain>
    </source>
</reference>
<dbReference type="InterPro" id="IPR025062">
    <property type="entry name" value="DUF4003"/>
</dbReference>
<evidence type="ECO:0000313" key="1">
    <source>
        <dbReference type="EMBL" id="CUP23430.1"/>
    </source>
</evidence>
<dbReference type="Proteomes" id="UP000095594">
    <property type="component" value="Unassembled WGS sequence"/>
</dbReference>
<dbReference type="AlphaFoldDB" id="A0A174LNW4"/>
<gene>
    <name evidence="1" type="ORF">ERS852471_03249</name>
</gene>
<protein>
    <recommendedName>
        <fullName evidence="3">DUF4003 domain-containing protein</fullName>
    </recommendedName>
</protein>
<dbReference type="EMBL" id="CYZX01000035">
    <property type="protein sequence ID" value="CUP23430.1"/>
    <property type="molecule type" value="Genomic_DNA"/>
</dbReference>
<organism evidence="1 2">
    <name type="scientific">Clostridium disporicum</name>
    <dbReference type="NCBI Taxonomy" id="84024"/>
    <lineage>
        <taxon>Bacteria</taxon>
        <taxon>Bacillati</taxon>
        <taxon>Bacillota</taxon>
        <taxon>Clostridia</taxon>
        <taxon>Eubacteriales</taxon>
        <taxon>Clostridiaceae</taxon>
        <taxon>Clostridium</taxon>
    </lineage>
</organism>
<dbReference type="OrthoDB" id="1926684at2"/>
<name>A0A174LNW4_9CLOT</name>